<keyword evidence="1" id="KW-1133">Transmembrane helix</keyword>
<organism evidence="3 4">
    <name type="scientific">Roseimaritima ulvae</name>
    <dbReference type="NCBI Taxonomy" id="980254"/>
    <lineage>
        <taxon>Bacteria</taxon>
        <taxon>Pseudomonadati</taxon>
        <taxon>Planctomycetota</taxon>
        <taxon>Planctomycetia</taxon>
        <taxon>Pirellulales</taxon>
        <taxon>Pirellulaceae</taxon>
        <taxon>Roseimaritima</taxon>
    </lineage>
</organism>
<sequence length="143" mass="14906" precursor="true">MITTTALLTLSTLPIAATTLPTTFALPTATTLPTAPLTAAATNDEFRRTKSAVFVCVQFHQSSNRIIDLLCRQIAVAVSIKQSEQSAAASTTLSAASTFLPLSTILATALLTLSTTLALPATLLTCTTFLLLVLLGKNQVRAG</sequence>
<dbReference type="AlphaFoldDB" id="A0A5B9QGI6"/>
<evidence type="ECO:0000313" key="4">
    <source>
        <dbReference type="Proteomes" id="UP000325286"/>
    </source>
</evidence>
<evidence type="ECO:0000256" key="2">
    <source>
        <dbReference type="SAM" id="SignalP"/>
    </source>
</evidence>
<dbReference type="Proteomes" id="UP000325286">
    <property type="component" value="Chromosome"/>
</dbReference>
<feature type="transmembrane region" description="Helical" evidence="1">
    <location>
        <begin position="105"/>
        <end position="135"/>
    </location>
</feature>
<proteinExistence type="predicted"/>
<evidence type="ECO:0000313" key="3">
    <source>
        <dbReference type="EMBL" id="QEG38187.1"/>
    </source>
</evidence>
<feature type="chain" id="PRO_5023137708" evidence="2">
    <location>
        <begin position="17"/>
        <end position="143"/>
    </location>
</feature>
<keyword evidence="1" id="KW-0812">Transmembrane</keyword>
<evidence type="ECO:0000256" key="1">
    <source>
        <dbReference type="SAM" id="Phobius"/>
    </source>
</evidence>
<reference evidence="3 4" key="1">
    <citation type="submission" date="2019-08" db="EMBL/GenBank/DDBJ databases">
        <title>Deep-cultivation of Planctomycetes and their phenomic and genomic characterization uncovers novel biology.</title>
        <authorList>
            <person name="Wiegand S."/>
            <person name="Jogler M."/>
            <person name="Boedeker C."/>
            <person name="Pinto D."/>
            <person name="Vollmers J."/>
            <person name="Rivas-Marin E."/>
            <person name="Kohn T."/>
            <person name="Peeters S.H."/>
            <person name="Heuer A."/>
            <person name="Rast P."/>
            <person name="Oberbeckmann S."/>
            <person name="Bunk B."/>
            <person name="Jeske O."/>
            <person name="Meyerdierks A."/>
            <person name="Storesund J.E."/>
            <person name="Kallscheuer N."/>
            <person name="Luecker S."/>
            <person name="Lage O.M."/>
            <person name="Pohl T."/>
            <person name="Merkel B.J."/>
            <person name="Hornburger P."/>
            <person name="Mueller R.-W."/>
            <person name="Bruemmer F."/>
            <person name="Labrenz M."/>
            <person name="Spormann A.M."/>
            <person name="Op den Camp H."/>
            <person name="Overmann J."/>
            <person name="Amann R."/>
            <person name="Jetten M.S.M."/>
            <person name="Mascher T."/>
            <person name="Medema M.H."/>
            <person name="Devos D.P."/>
            <person name="Kaster A.-K."/>
            <person name="Ovreas L."/>
            <person name="Rohde M."/>
            <person name="Galperin M.Y."/>
            <person name="Jogler C."/>
        </authorList>
    </citation>
    <scope>NUCLEOTIDE SEQUENCE [LARGE SCALE GENOMIC DNA]</scope>
    <source>
        <strain evidence="3 4">UC8</strain>
    </source>
</reference>
<dbReference type="KEGG" id="rul:UC8_01400"/>
<accession>A0A5B9QGI6</accession>
<keyword evidence="4" id="KW-1185">Reference proteome</keyword>
<feature type="signal peptide" evidence="2">
    <location>
        <begin position="1"/>
        <end position="16"/>
    </location>
</feature>
<name>A0A5B9QGI6_9BACT</name>
<protein>
    <submittedName>
        <fullName evidence="3">Uncharacterized protein</fullName>
    </submittedName>
</protein>
<keyword evidence="1" id="KW-0472">Membrane</keyword>
<gene>
    <name evidence="3" type="ORF">UC8_01400</name>
</gene>
<dbReference type="EMBL" id="CP042914">
    <property type="protein sequence ID" value="QEG38187.1"/>
    <property type="molecule type" value="Genomic_DNA"/>
</dbReference>
<keyword evidence="2" id="KW-0732">Signal</keyword>